<protein>
    <recommendedName>
        <fullName evidence="4">Probable endolytic peptidoglycan transglycosylase RlpA</fullName>
        <ecNumber evidence="4">4.2.2.-</ecNumber>
    </recommendedName>
</protein>
<comment type="similarity">
    <text evidence="4 5">Belongs to the RlpA family.</text>
</comment>
<dbReference type="Proteomes" id="UP000058857">
    <property type="component" value="Chromosome 1"/>
</dbReference>
<dbReference type="Pfam" id="PF03330">
    <property type="entry name" value="DPBB_1"/>
    <property type="match status" value="1"/>
</dbReference>
<keyword evidence="1" id="KW-0732">Signal</keyword>
<feature type="domain" description="SPOR" evidence="7">
    <location>
        <begin position="256"/>
        <end position="331"/>
    </location>
</feature>
<dbReference type="InterPro" id="IPR034718">
    <property type="entry name" value="RlpA"/>
</dbReference>
<dbReference type="Gene3D" id="3.30.70.1070">
    <property type="entry name" value="Sporulation related repeat"/>
    <property type="match status" value="1"/>
</dbReference>
<dbReference type="EMBL" id="CP012029">
    <property type="protein sequence ID" value="ALO24439.1"/>
    <property type="molecule type" value="Genomic_DNA"/>
</dbReference>
<dbReference type="Pfam" id="PF05036">
    <property type="entry name" value="SPOR"/>
    <property type="match status" value="1"/>
</dbReference>
<dbReference type="AlphaFoldDB" id="A0A0E3B7I2"/>
<accession>A0A0E3B7I2</accession>
<keyword evidence="2 4" id="KW-0456">Lyase</keyword>
<keyword evidence="3 4" id="KW-0961">Cell wall biogenesis/degradation</keyword>
<dbReference type="Gene3D" id="2.40.40.10">
    <property type="entry name" value="RlpA-like domain"/>
    <property type="match status" value="1"/>
</dbReference>
<dbReference type="InterPro" id="IPR036908">
    <property type="entry name" value="RlpA-like_sf"/>
</dbReference>
<dbReference type="InterPro" id="IPR009009">
    <property type="entry name" value="RlpA-like_DPBB"/>
</dbReference>
<dbReference type="GO" id="GO:0071555">
    <property type="term" value="P:cell wall organization"/>
    <property type="evidence" value="ECO:0007669"/>
    <property type="project" value="UniProtKB-KW"/>
</dbReference>
<name>A0A0E3B7I2_LEPBO</name>
<dbReference type="PANTHER" id="PTHR34183:SF1">
    <property type="entry name" value="ENDOLYTIC PEPTIDOGLYCAN TRANSGLYCOSYLASE RLPA"/>
    <property type="match status" value="1"/>
</dbReference>
<evidence type="ECO:0000259" key="7">
    <source>
        <dbReference type="PROSITE" id="PS51724"/>
    </source>
</evidence>
<dbReference type="SUPFAM" id="SSF110997">
    <property type="entry name" value="Sporulation related repeat"/>
    <property type="match status" value="1"/>
</dbReference>
<keyword evidence="8" id="KW-0449">Lipoprotein</keyword>
<dbReference type="GO" id="GO:0042834">
    <property type="term" value="F:peptidoglycan binding"/>
    <property type="evidence" value="ECO:0007669"/>
    <property type="project" value="InterPro"/>
</dbReference>
<evidence type="ECO:0000256" key="1">
    <source>
        <dbReference type="ARBA" id="ARBA00022729"/>
    </source>
</evidence>
<proteinExistence type="inferred from homology"/>
<dbReference type="GO" id="GO:0000270">
    <property type="term" value="P:peptidoglycan metabolic process"/>
    <property type="evidence" value="ECO:0007669"/>
    <property type="project" value="UniProtKB-UniRule"/>
</dbReference>
<dbReference type="CDD" id="cd22268">
    <property type="entry name" value="DPBB_RlpA-like"/>
    <property type="match status" value="1"/>
</dbReference>
<dbReference type="InterPro" id="IPR007730">
    <property type="entry name" value="SPOR-like_dom"/>
</dbReference>
<comment type="function">
    <text evidence="4">Lytic transglycosylase with a strong preference for naked glycan strands that lack stem peptides.</text>
</comment>
<dbReference type="PANTHER" id="PTHR34183">
    <property type="entry name" value="ENDOLYTIC PEPTIDOGLYCAN TRANSGLYCOSYLASE RLPA"/>
    <property type="match status" value="1"/>
</dbReference>
<gene>
    <name evidence="4" type="primary">rlpA</name>
    <name evidence="8" type="ORF">LBBP_00065</name>
</gene>
<dbReference type="NCBIfam" id="NF047735">
    <property type="entry name" value="MPL36"/>
    <property type="match status" value="1"/>
</dbReference>
<evidence type="ECO:0000256" key="3">
    <source>
        <dbReference type="ARBA" id="ARBA00023316"/>
    </source>
</evidence>
<dbReference type="InterPro" id="IPR036680">
    <property type="entry name" value="SPOR-like_sf"/>
</dbReference>
<dbReference type="PROSITE" id="PS51724">
    <property type="entry name" value="SPOR"/>
    <property type="match status" value="1"/>
</dbReference>
<dbReference type="InterPro" id="IPR012997">
    <property type="entry name" value="RplA"/>
</dbReference>
<dbReference type="HAMAP" id="MF_02071">
    <property type="entry name" value="RlpA"/>
    <property type="match status" value="1"/>
</dbReference>
<organism evidence="8">
    <name type="scientific">Leptospira borgpetersenii serovar Ballum</name>
    <dbReference type="NCBI Taxonomy" id="280505"/>
    <lineage>
        <taxon>Bacteria</taxon>
        <taxon>Pseudomonadati</taxon>
        <taxon>Spirochaetota</taxon>
        <taxon>Spirochaetia</taxon>
        <taxon>Leptospirales</taxon>
        <taxon>Leptospiraceae</taxon>
        <taxon>Leptospira</taxon>
    </lineage>
</organism>
<evidence type="ECO:0000313" key="8">
    <source>
        <dbReference type="EMBL" id="ALO24439.1"/>
    </source>
</evidence>
<dbReference type="GO" id="GO:0008932">
    <property type="term" value="F:lytic endotransglycosylase activity"/>
    <property type="evidence" value="ECO:0007669"/>
    <property type="project" value="UniProtKB-UniRule"/>
</dbReference>
<dbReference type="NCBIfam" id="TIGR00413">
    <property type="entry name" value="rlpA"/>
    <property type="match status" value="1"/>
</dbReference>
<evidence type="ECO:0000256" key="2">
    <source>
        <dbReference type="ARBA" id="ARBA00023239"/>
    </source>
</evidence>
<reference evidence="8 9" key="1">
    <citation type="journal article" date="2015" name="PLoS Negl. Trop. Dis.">
        <title>Distribution of Plasmids in Distinct Leptospira Pathogenic Species.</title>
        <authorList>
            <person name="Wang Y."/>
            <person name="Zhuang X."/>
            <person name="Zhong Y."/>
            <person name="Zhang C."/>
            <person name="Zhang Y."/>
            <person name="Zeng L."/>
            <person name="Zhu Y."/>
            <person name="He P."/>
            <person name="Dong K."/>
            <person name="Pal U."/>
            <person name="Guo X."/>
            <person name="Qin J."/>
        </authorList>
    </citation>
    <scope>NUCLEOTIDE SEQUENCE [LARGE SCALE GENOMIC DNA]</scope>
    <source>
        <strain evidence="8 9">56604</strain>
    </source>
</reference>
<evidence type="ECO:0000256" key="6">
    <source>
        <dbReference type="SAM" id="MobiDB-lite"/>
    </source>
</evidence>
<dbReference type="SUPFAM" id="SSF50685">
    <property type="entry name" value="Barwin-like endoglucanases"/>
    <property type="match status" value="1"/>
</dbReference>
<dbReference type="PATRIC" id="fig|280505.15.peg.61"/>
<feature type="region of interest" description="Disordered" evidence="6">
    <location>
        <begin position="229"/>
        <end position="253"/>
    </location>
</feature>
<evidence type="ECO:0000256" key="5">
    <source>
        <dbReference type="RuleBase" id="RU003495"/>
    </source>
</evidence>
<feature type="compositionally biased region" description="Polar residues" evidence="6">
    <location>
        <begin position="239"/>
        <end position="249"/>
    </location>
</feature>
<sequence>MNLDDLKSCNGFFRFHRFKKGIVKTEEIMKQVAILTTLIIFTSCASVESKRNISASGDPSEIFFEKEIAPMDKAGSNSVSQKPGRRSFEEELRVEKYAKAQPPEKTNSGDFDEIGMSSWYGAKFHGKPTASGEKFDKTKLTAAHPTLPLGSIIRVQNLENQKEVLVRINDRGPFVKDRIIDLSEKAADTLDFKDIGIAKVGIKVVKLGGTAGEESEDLENADDEENALLEDEKPEKLNPQKSDYSNKSLSDGKYAKGSPKGYTVQVGVFRDQTKAEAYKSNLGQEYGEKTFLFTRDGLFVIQLGDFASRADAESLKSKLKTDGIDCFIPKK</sequence>
<evidence type="ECO:0000313" key="9">
    <source>
        <dbReference type="Proteomes" id="UP000058857"/>
    </source>
</evidence>
<evidence type="ECO:0000256" key="4">
    <source>
        <dbReference type="HAMAP-Rule" id="MF_02071"/>
    </source>
</evidence>
<dbReference type="EC" id="4.2.2.-" evidence="4"/>